<comment type="caution">
    <text evidence="1">The sequence shown here is derived from an EMBL/GenBank/DDBJ whole genome shotgun (WGS) entry which is preliminary data.</text>
</comment>
<sequence length="150" mass="16194">MAETLHEILLTPGKRPEVLADCKQLLDEEVSSKSGASGLAVKSAYTMVKAVKPGIINESIDKLLDDFIGRLQPFYADYRASGAGQPLDSYLAGRGEEVSDALLGVTDDRAANTSRATIKKAYEKIRPQGKKNVELALPRLGKLIEKHVAA</sequence>
<reference evidence="2" key="1">
    <citation type="journal article" date="2019" name="Int. J. Syst. Evol. Microbiol.">
        <title>The Global Catalogue of Microorganisms (GCM) 10K type strain sequencing project: providing services to taxonomists for standard genome sequencing and annotation.</title>
        <authorList>
            <consortium name="The Broad Institute Genomics Platform"/>
            <consortium name="The Broad Institute Genome Sequencing Center for Infectious Disease"/>
            <person name="Wu L."/>
            <person name="Ma J."/>
        </authorList>
    </citation>
    <scope>NUCLEOTIDE SEQUENCE [LARGE SCALE GENOMIC DNA]</scope>
    <source>
        <strain evidence="2">JCM 14718</strain>
    </source>
</reference>
<evidence type="ECO:0000313" key="1">
    <source>
        <dbReference type="EMBL" id="GAA1723645.1"/>
    </source>
</evidence>
<dbReference type="RefSeq" id="WP_163572140.1">
    <property type="nucleotide sequence ID" value="NZ_BAAANY010000058.1"/>
</dbReference>
<organism evidence="1 2">
    <name type="scientific">Fodinicola feengrottensis</name>
    <dbReference type="NCBI Taxonomy" id="435914"/>
    <lineage>
        <taxon>Bacteria</taxon>
        <taxon>Bacillati</taxon>
        <taxon>Actinomycetota</taxon>
        <taxon>Actinomycetes</taxon>
        <taxon>Mycobacteriales</taxon>
        <taxon>Fodinicola</taxon>
    </lineage>
</organism>
<dbReference type="Pfam" id="PF21893">
    <property type="entry name" value="DUF6918"/>
    <property type="match status" value="1"/>
</dbReference>
<gene>
    <name evidence="1" type="ORF">GCM10009765_84520</name>
</gene>
<protein>
    <submittedName>
        <fullName evidence="1">Uncharacterized protein</fullName>
    </submittedName>
</protein>
<accession>A0ABP4VEE3</accession>
<dbReference type="InterPro" id="IPR054211">
    <property type="entry name" value="DUF6918"/>
</dbReference>
<keyword evidence="2" id="KW-1185">Reference proteome</keyword>
<name>A0ABP4VEE3_9ACTN</name>
<evidence type="ECO:0000313" key="2">
    <source>
        <dbReference type="Proteomes" id="UP001500618"/>
    </source>
</evidence>
<dbReference type="EMBL" id="BAAANY010000058">
    <property type="protein sequence ID" value="GAA1723645.1"/>
    <property type="molecule type" value="Genomic_DNA"/>
</dbReference>
<dbReference type="Proteomes" id="UP001500618">
    <property type="component" value="Unassembled WGS sequence"/>
</dbReference>
<proteinExistence type="predicted"/>